<dbReference type="AlphaFoldDB" id="D2QWY1"/>
<dbReference type="KEGG" id="psl:Psta_1409"/>
<accession>D2QWY1</accession>
<evidence type="ECO:0000313" key="2">
    <source>
        <dbReference type="Proteomes" id="UP000001887"/>
    </source>
</evidence>
<reference evidence="1 2" key="1">
    <citation type="journal article" date="2009" name="Stand. Genomic Sci.">
        <title>Complete genome sequence of Pirellula staleyi type strain (ATCC 27377).</title>
        <authorList>
            <person name="Clum A."/>
            <person name="Tindall B.J."/>
            <person name="Sikorski J."/>
            <person name="Ivanova N."/>
            <person name="Mavrommatis K."/>
            <person name="Lucas S."/>
            <person name="Glavina del Rio T."/>
            <person name="Nolan M."/>
            <person name="Chen F."/>
            <person name="Tice H."/>
            <person name="Pitluck S."/>
            <person name="Cheng J.F."/>
            <person name="Chertkov O."/>
            <person name="Brettin T."/>
            <person name="Han C."/>
            <person name="Detter J.C."/>
            <person name="Kuske C."/>
            <person name="Bruce D."/>
            <person name="Goodwin L."/>
            <person name="Ovchinikova G."/>
            <person name="Pati A."/>
            <person name="Mikhailova N."/>
            <person name="Chen A."/>
            <person name="Palaniappan K."/>
            <person name="Land M."/>
            <person name="Hauser L."/>
            <person name="Chang Y.J."/>
            <person name="Jeffries C.D."/>
            <person name="Chain P."/>
            <person name="Rohde M."/>
            <person name="Goker M."/>
            <person name="Bristow J."/>
            <person name="Eisen J.A."/>
            <person name="Markowitz V."/>
            <person name="Hugenholtz P."/>
            <person name="Kyrpides N.C."/>
            <person name="Klenk H.P."/>
            <person name="Lapidus A."/>
        </authorList>
    </citation>
    <scope>NUCLEOTIDE SEQUENCE [LARGE SCALE GENOMIC DNA]</scope>
    <source>
        <strain evidence="2">ATCC 27377 / DSM 6068 / ICPB 4128</strain>
    </source>
</reference>
<evidence type="ECO:0000313" key="1">
    <source>
        <dbReference type="EMBL" id="ADB16085.1"/>
    </source>
</evidence>
<gene>
    <name evidence="1" type="ordered locus">Psta_1409</name>
</gene>
<dbReference type="STRING" id="530564.Psta_1409"/>
<dbReference type="Proteomes" id="UP000001887">
    <property type="component" value="Chromosome"/>
</dbReference>
<sequence>MLMSRKQQEHAAVRRNLAVHRLVLLRDTSMAPREARQSLQPALKAHESTTKNQLEVTNNRLCAVVV</sequence>
<name>D2QWY1_PIRSD</name>
<proteinExistence type="predicted"/>
<dbReference type="EMBL" id="CP001848">
    <property type="protein sequence ID" value="ADB16085.1"/>
    <property type="molecule type" value="Genomic_DNA"/>
</dbReference>
<dbReference type="HOGENOM" id="CLU_2827440_0_0_0"/>
<organism evidence="1 2">
    <name type="scientific">Pirellula staleyi (strain ATCC 27377 / DSM 6068 / ICPB 4128)</name>
    <name type="common">Pirella staleyi</name>
    <dbReference type="NCBI Taxonomy" id="530564"/>
    <lineage>
        <taxon>Bacteria</taxon>
        <taxon>Pseudomonadati</taxon>
        <taxon>Planctomycetota</taxon>
        <taxon>Planctomycetia</taxon>
        <taxon>Pirellulales</taxon>
        <taxon>Pirellulaceae</taxon>
        <taxon>Pirellula</taxon>
    </lineage>
</organism>
<protein>
    <submittedName>
        <fullName evidence="1">Uncharacterized protein</fullName>
    </submittedName>
</protein>
<keyword evidence="2" id="KW-1185">Reference proteome</keyword>